<accession>A0AC34R573</accession>
<protein>
    <submittedName>
        <fullName evidence="2">NIDO domain-containing protein</fullName>
    </submittedName>
</protein>
<sequence length="291" mass="32285">MWKVGSLLLLCLTLCSAKVEIQDFFPFGIQNGDQILAAGDDTSSHRQYVNGDFPFFGVNTTSLYLNVNGAISFLNPIPTYTPSCAPVSRNYGMIQPFWADVMTSYDNSNSTAIYYRQTTDPKVLTQFQQEIYKAFPHLTGTPKTWAFIATWYNVTSYPDAVDQTKRNTFQCALGTNGVESFAIFYYNEIQWTTGDASQGTNGLSGIPAQVGFDSGDGQNRNMLDVSCTDYVITLANMTNVGSPGVLIFQIDSTNIKAAGNIVNATPIIKNQKLSNARRNWDQKQKLKNPRF</sequence>
<evidence type="ECO:0000313" key="2">
    <source>
        <dbReference type="WBParaSite" id="JU765_v2.g3605.t1"/>
    </source>
</evidence>
<dbReference type="Proteomes" id="UP000887576">
    <property type="component" value="Unplaced"/>
</dbReference>
<dbReference type="WBParaSite" id="JU765_v2.g3605.t1">
    <property type="protein sequence ID" value="JU765_v2.g3605.t1"/>
    <property type="gene ID" value="JU765_v2.g3605"/>
</dbReference>
<reference evidence="2" key="1">
    <citation type="submission" date="2022-11" db="UniProtKB">
        <authorList>
            <consortium name="WormBaseParasite"/>
        </authorList>
    </citation>
    <scope>IDENTIFICATION</scope>
</reference>
<organism evidence="1 2">
    <name type="scientific">Panagrolaimus sp. JU765</name>
    <dbReference type="NCBI Taxonomy" id="591449"/>
    <lineage>
        <taxon>Eukaryota</taxon>
        <taxon>Metazoa</taxon>
        <taxon>Ecdysozoa</taxon>
        <taxon>Nematoda</taxon>
        <taxon>Chromadorea</taxon>
        <taxon>Rhabditida</taxon>
        <taxon>Tylenchina</taxon>
        <taxon>Panagrolaimomorpha</taxon>
        <taxon>Panagrolaimoidea</taxon>
        <taxon>Panagrolaimidae</taxon>
        <taxon>Panagrolaimus</taxon>
    </lineage>
</organism>
<name>A0AC34R573_9BILA</name>
<proteinExistence type="predicted"/>
<evidence type="ECO:0000313" key="1">
    <source>
        <dbReference type="Proteomes" id="UP000887576"/>
    </source>
</evidence>